<dbReference type="EMBL" id="MKIM01000024">
    <property type="protein sequence ID" value="OLP45883.1"/>
    <property type="molecule type" value="Genomic_DNA"/>
</dbReference>
<reference evidence="2 3" key="1">
    <citation type="submission" date="2016-09" db="EMBL/GenBank/DDBJ databases">
        <title>Rhizobium oryziradicis sp. nov., isolated from the root of rice.</title>
        <authorList>
            <person name="Zhao J."/>
            <person name="Zhang X."/>
        </authorList>
    </citation>
    <scope>NUCLEOTIDE SEQUENCE [LARGE SCALE GENOMIC DNA]</scope>
    <source>
        <strain evidence="2 3">N19</strain>
    </source>
</reference>
<sequence length="126" mass="13472">MADNSDFPPIEPVKVALSACCPRCGQGRLFNGISTLKPACSACGLDYASVDPGDGAPIFVILIVSFLVVGMALYIEITYSPGLWVHFVIFGPLAIGLSLWLLRLAKALLIGLQYRNHARPGVIDRG</sequence>
<dbReference type="InterPro" id="IPR009325">
    <property type="entry name" value="DUF983"/>
</dbReference>
<keyword evidence="1" id="KW-0472">Membrane</keyword>
<evidence type="ECO:0008006" key="4">
    <source>
        <dbReference type="Google" id="ProtNLM"/>
    </source>
</evidence>
<dbReference type="AlphaFoldDB" id="A0A1Q8ZUZ6"/>
<evidence type="ECO:0000313" key="3">
    <source>
        <dbReference type="Proteomes" id="UP000186894"/>
    </source>
</evidence>
<dbReference type="RefSeq" id="WP_075638888.1">
    <property type="nucleotide sequence ID" value="NZ_MKIM01000024.1"/>
</dbReference>
<dbReference type="Pfam" id="PF06170">
    <property type="entry name" value="DUF983"/>
    <property type="match status" value="1"/>
</dbReference>
<protein>
    <recommendedName>
        <fullName evidence="4">DUF983 domain-containing protein</fullName>
    </recommendedName>
</protein>
<name>A0A1Q8ZUZ6_9HYPH</name>
<keyword evidence="3" id="KW-1185">Reference proteome</keyword>
<dbReference type="OrthoDB" id="9799456at2"/>
<evidence type="ECO:0000313" key="2">
    <source>
        <dbReference type="EMBL" id="OLP45883.1"/>
    </source>
</evidence>
<dbReference type="STRING" id="1867956.BJF95_10675"/>
<organism evidence="2 3">
    <name type="scientific">Rhizobium oryziradicis</name>
    <dbReference type="NCBI Taxonomy" id="1867956"/>
    <lineage>
        <taxon>Bacteria</taxon>
        <taxon>Pseudomonadati</taxon>
        <taxon>Pseudomonadota</taxon>
        <taxon>Alphaproteobacteria</taxon>
        <taxon>Hyphomicrobiales</taxon>
        <taxon>Rhizobiaceae</taxon>
        <taxon>Rhizobium/Agrobacterium group</taxon>
        <taxon>Rhizobium</taxon>
    </lineage>
</organism>
<feature type="transmembrane region" description="Helical" evidence="1">
    <location>
        <begin position="83"/>
        <end position="102"/>
    </location>
</feature>
<accession>A0A1Q8ZUZ6</accession>
<feature type="transmembrane region" description="Helical" evidence="1">
    <location>
        <begin position="58"/>
        <end position="77"/>
    </location>
</feature>
<gene>
    <name evidence="2" type="ORF">BJF95_10675</name>
</gene>
<evidence type="ECO:0000256" key="1">
    <source>
        <dbReference type="SAM" id="Phobius"/>
    </source>
</evidence>
<dbReference type="Proteomes" id="UP000186894">
    <property type="component" value="Unassembled WGS sequence"/>
</dbReference>
<keyword evidence="1" id="KW-1133">Transmembrane helix</keyword>
<proteinExistence type="predicted"/>
<comment type="caution">
    <text evidence="2">The sequence shown here is derived from an EMBL/GenBank/DDBJ whole genome shotgun (WGS) entry which is preliminary data.</text>
</comment>
<keyword evidence="1" id="KW-0812">Transmembrane</keyword>